<dbReference type="Pfam" id="PF11917">
    <property type="entry name" value="DUF3435"/>
    <property type="match status" value="1"/>
</dbReference>
<organism evidence="2 3">
    <name type="scientific">Pleurotus eryngii</name>
    <name type="common">Boletus of the steppes</name>
    <dbReference type="NCBI Taxonomy" id="5323"/>
    <lineage>
        <taxon>Eukaryota</taxon>
        <taxon>Fungi</taxon>
        <taxon>Dikarya</taxon>
        <taxon>Basidiomycota</taxon>
        <taxon>Agaricomycotina</taxon>
        <taxon>Agaricomycetes</taxon>
        <taxon>Agaricomycetidae</taxon>
        <taxon>Agaricales</taxon>
        <taxon>Pleurotineae</taxon>
        <taxon>Pleurotaceae</taxon>
        <taxon>Pleurotus</taxon>
    </lineage>
</organism>
<dbReference type="GO" id="GO:0006310">
    <property type="term" value="P:DNA recombination"/>
    <property type="evidence" value="ECO:0007669"/>
    <property type="project" value="InterPro"/>
</dbReference>
<keyword evidence="3" id="KW-1185">Reference proteome</keyword>
<comment type="caution">
    <text evidence="2">The sequence shown here is derived from an EMBL/GenBank/DDBJ whole genome shotgun (WGS) entry which is preliminary data.</text>
</comment>
<dbReference type="OrthoDB" id="3271023at2759"/>
<sequence length="440" mass="50264">MPSTQSNASKENLPSMAIRPNKRDFGAQLRTKFGTTTNMANDRMTRFDRIHFRPLAPPTMANRLQAENIWIEYYTLETGSRDKALATLKQGAACPDMSSVKQMIFYAATMGISRLGIQGVTGWSYNTTKVFVASVWGMRQRHGCLPPSAQVRSQINEAVQEWSKKDKVINTQAKPKRSIREEDLNEILTTCMLPSIRFSSNFMRIQMMSFMSFMFLHGTRPGTLLEAAGYVGTGQCLKWKDTEWVVSRWEDGVGLSIECFVTLNWLKGQRMVDSEFLRTSSRSLGCHNMHMDWQLMVLSLAVVGNVFEDDILALHKERPSRAMPFELKIRDEACDRPVWLSKEKAENPLRMATAQTMFRKLAKILGWLHATFRSFRYAFARNMTDKISKTNLRYLMGHSIRSQLAFRQYQVPDRPVDVAAARYQGEKESLGTSNYHSSVA</sequence>
<evidence type="ECO:0000313" key="3">
    <source>
        <dbReference type="Proteomes" id="UP000807025"/>
    </source>
</evidence>
<gene>
    <name evidence="2" type="ORF">BDN71DRAFT_594548</name>
</gene>
<feature type="compositionally biased region" description="Polar residues" evidence="1">
    <location>
        <begin position="1"/>
        <end position="12"/>
    </location>
</feature>
<feature type="region of interest" description="Disordered" evidence="1">
    <location>
        <begin position="1"/>
        <end position="21"/>
    </location>
</feature>
<accession>A0A9P6A3J4</accession>
<dbReference type="GO" id="GO:0003677">
    <property type="term" value="F:DNA binding"/>
    <property type="evidence" value="ECO:0007669"/>
    <property type="project" value="InterPro"/>
</dbReference>
<dbReference type="PANTHER" id="PTHR37535">
    <property type="entry name" value="FLUG DOMAIN PROTEIN"/>
    <property type="match status" value="1"/>
</dbReference>
<dbReference type="Gene3D" id="1.10.443.10">
    <property type="entry name" value="Intergrase catalytic core"/>
    <property type="match status" value="1"/>
</dbReference>
<protein>
    <submittedName>
        <fullName evidence="2">Uncharacterized protein</fullName>
    </submittedName>
</protein>
<dbReference type="AlphaFoldDB" id="A0A9P6A3J4"/>
<evidence type="ECO:0000256" key="1">
    <source>
        <dbReference type="SAM" id="MobiDB-lite"/>
    </source>
</evidence>
<dbReference type="InterPro" id="IPR013762">
    <property type="entry name" value="Integrase-like_cat_sf"/>
</dbReference>
<dbReference type="GO" id="GO:0015074">
    <property type="term" value="P:DNA integration"/>
    <property type="evidence" value="ECO:0007669"/>
    <property type="project" value="InterPro"/>
</dbReference>
<dbReference type="EMBL" id="MU154543">
    <property type="protein sequence ID" value="KAF9497580.1"/>
    <property type="molecule type" value="Genomic_DNA"/>
</dbReference>
<dbReference type="PANTHER" id="PTHR37535:SF3">
    <property type="entry name" value="FLUG DOMAIN-CONTAINING PROTEIN"/>
    <property type="match status" value="1"/>
</dbReference>
<evidence type="ECO:0000313" key="2">
    <source>
        <dbReference type="EMBL" id="KAF9497580.1"/>
    </source>
</evidence>
<reference evidence="2" key="1">
    <citation type="submission" date="2020-11" db="EMBL/GenBank/DDBJ databases">
        <authorList>
            <consortium name="DOE Joint Genome Institute"/>
            <person name="Ahrendt S."/>
            <person name="Riley R."/>
            <person name="Andreopoulos W."/>
            <person name="Labutti K."/>
            <person name="Pangilinan J."/>
            <person name="Ruiz-Duenas F.J."/>
            <person name="Barrasa J.M."/>
            <person name="Sanchez-Garcia M."/>
            <person name="Camarero S."/>
            <person name="Miyauchi S."/>
            <person name="Serrano A."/>
            <person name="Linde D."/>
            <person name="Babiker R."/>
            <person name="Drula E."/>
            <person name="Ayuso-Fernandez I."/>
            <person name="Pacheco R."/>
            <person name="Padilla G."/>
            <person name="Ferreira P."/>
            <person name="Barriuso J."/>
            <person name="Kellner H."/>
            <person name="Castanera R."/>
            <person name="Alfaro M."/>
            <person name="Ramirez L."/>
            <person name="Pisabarro A.G."/>
            <person name="Kuo A."/>
            <person name="Tritt A."/>
            <person name="Lipzen A."/>
            <person name="He G."/>
            <person name="Yan M."/>
            <person name="Ng V."/>
            <person name="Cullen D."/>
            <person name="Martin F."/>
            <person name="Rosso M.-N."/>
            <person name="Henrissat B."/>
            <person name="Hibbett D."/>
            <person name="Martinez A.T."/>
            <person name="Grigoriev I.V."/>
        </authorList>
    </citation>
    <scope>NUCLEOTIDE SEQUENCE</scope>
    <source>
        <strain evidence="2">ATCC 90797</strain>
    </source>
</reference>
<dbReference type="InterPro" id="IPR021842">
    <property type="entry name" value="DUF3435"/>
</dbReference>
<proteinExistence type="predicted"/>
<dbReference type="Proteomes" id="UP000807025">
    <property type="component" value="Unassembled WGS sequence"/>
</dbReference>
<name>A0A9P6A3J4_PLEER</name>